<evidence type="ECO:0000313" key="1">
    <source>
        <dbReference type="EMBL" id="CAF1195719.1"/>
    </source>
</evidence>
<sequence length="83" mass="9048">MINLLLFLGPEGLKWNTTAITVLDETSLSALGVPSSILIEFRTQILYAVDVGDKRVLKRFSNDEISVAARLANGIRGSTLETL</sequence>
<dbReference type="EMBL" id="CAJNOR010001764">
    <property type="protein sequence ID" value="CAF1195719.1"/>
    <property type="molecule type" value="Genomic_DNA"/>
</dbReference>
<evidence type="ECO:0000313" key="2">
    <source>
        <dbReference type="Proteomes" id="UP000663828"/>
    </source>
</evidence>
<comment type="caution">
    <text evidence="1">The sequence shown here is derived from an EMBL/GenBank/DDBJ whole genome shotgun (WGS) entry which is preliminary data.</text>
</comment>
<dbReference type="Proteomes" id="UP000663828">
    <property type="component" value="Unassembled WGS sequence"/>
</dbReference>
<protein>
    <submittedName>
        <fullName evidence="1">Uncharacterized protein</fullName>
    </submittedName>
</protein>
<reference evidence="1" key="1">
    <citation type="submission" date="2021-02" db="EMBL/GenBank/DDBJ databases">
        <authorList>
            <person name="Nowell W R."/>
        </authorList>
    </citation>
    <scope>NUCLEOTIDE SEQUENCE</scope>
</reference>
<gene>
    <name evidence="1" type="ORF">XAT740_LOCUS23380</name>
</gene>
<proteinExistence type="predicted"/>
<keyword evidence="2" id="KW-1185">Reference proteome</keyword>
<organism evidence="1 2">
    <name type="scientific">Adineta ricciae</name>
    <name type="common">Rotifer</name>
    <dbReference type="NCBI Taxonomy" id="249248"/>
    <lineage>
        <taxon>Eukaryota</taxon>
        <taxon>Metazoa</taxon>
        <taxon>Spiralia</taxon>
        <taxon>Gnathifera</taxon>
        <taxon>Rotifera</taxon>
        <taxon>Eurotatoria</taxon>
        <taxon>Bdelloidea</taxon>
        <taxon>Adinetida</taxon>
        <taxon>Adinetidae</taxon>
        <taxon>Adineta</taxon>
    </lineage>
</organism>
<dbReference type="AlphaFoldDB" id="A0A814W2P2"/>
<name>A0A814W2P2_ADIRI</name>
<accession>A0A814W2P2</accession>